<evidence type="ECO:0000313" key="3">
    <source>
        <dbReference type="Proteomes" id="UP001558652"/>
    </source>
</evidence>
<proteinExistence type="predicted"/>
<keyword evidence="3" id="KW-1185">Reference proteome</keyword>
<dbReference type="AlphaFoldDB" id="A0ABD0Y0Y4"/>
<organism evidence="2 3">
    <name type="scientific">Ranatra chinensis</name>
    <dbReference type="NCBI Taxonomy" id="642074"/>
    <lineage>
        <taxon>Eukaryota</taxon>
        <taxon>Metazoa</taxon>
        <taxon>Ecdysozoa</taxon>
        <taxon>Arthropoda</taxon>
        <taxon>Hexapoda</taxon>
        <taxon>Insecta</taxon>
        <taxon>Pterygota</taxon>
        <taxon>Neoptera</taxon>
        <taxon>Paraneoptera</taxon>
        <taxon>Hemiptera</taxon>
        <taxon>Heteroptera</taxon>
        <taxon>Panheteroptera</taxon>
        <taxon>Nepomorpha</taxon>
        <taxon>Nepidae</taxon>
        <taxon>Ranatrinae</taxon>
        <taxon>Ranatra</taxon>
    </lineage>
</organism>
<dbReference type="EMBL" id="JBFDAA010000016">
    <property type="protein sequence ID" value="KAL1117142.1"/>
    <property type="molecule type" value="Genomic_DNA"/>
</dbReference>
<sequence length="280" mass="31609">MFYENKKQETTEIDPPTLVYLVAIPTLMDTVIEVFQGHVSRKDKPSSYTLQVNIPVLYFYGGKTNLQNSYKKYLPRSSASGSEFVDPNRFVLIAILSCVLSRLWHGLSQERLYPPVSLFPTPYLGKFPFLLEEDGLGSEWLSPGYYVTQIIIGRGNFAAKLAGFGLRDEGNCACGILEIVGHVVLEWSPGVEQYPGAPPEPGDARTMEAGDESSPGQERDVQSVLLETVQLDRIDCRYWTTQPKTSENQENLFHKVSLLLRNRRLYRLEAVQDNGDKAFY</sequence>
<evidence type="ECO:0000256" key="1">
    <source>
        <dbReference type="SAM" id="MobiDB-lite"/>
    </source>
</evidence>
<comment type="caution">
    <text evidence="2">The sequence shown here is derived from an EMBL/GenBank/DDBJ whole genome shotgun (WGS) entry which is preliminary data.</text>
</comment>
<dbReference type="Proteomes" id="UP001558652">
    <property type="component" value="Unassembled WGS sequence"/>
</dbReference>
<evidence type="ECO:0000313" key="2">
    <source>
        <dbReference type="EMBL" id="KAL1117142.1"/>
    </source>
</evidence>
<gene>
    <name evidence="2" type="ORF">AAG570_004470</name>
</gene>
<protein>
    <submittedName>
        <fullName evidence="2">Uncharacterized protein</fullName>
    </submittedName>
</protein>
<feature type="region of interest" description="Disordered" evidence="1">
    <location>
        <begin position="194"/>
        <end position="220"/>
    </location>
</feature>
<name>A0ABD0Y0Y4_9HEMI</name>
<reference evidence="2 3" key="1">
    <citation type="submission" date="2024-07" db="EMBL/GenBank/DDBJ databases">
        <title>Chromosome-level genome assembly of the water stick insect Ranatra chinensis (Heteroptera: Nepidae).</title>
        <authorList>
            <person name="Liu X."/>
        </authorList>
    </citation>
    <scope>NUCLEOTIDE SEQUENCE [LARGE SCALE GENOMIC DNA]</scope>
    <source>
        <strain evidence="2">Cailab_2021Rc</strain>
        <tissue evidence="2">Muscle</tissue>
    </source>
</reference>
<accession>A0ABD0Y0Y4</accession>